<proteinExistence type="predicted"/>
<dbReference type="InterPro" id="IPR031970">
    <property type="entry name" value="Anillin_N"/>
</dbReference>
<evidence type="ECO:0000256" key="1">
    <source>
        <dbReference type="SAM" id="MobiDB-lite"/>
    </source>
</evidence>
<dbReference type="Proteomes" id="UP000887116">
    <property type="component" value="Unassembled WGS sequence"/>
</dbReference>
<sequence>MDLDDSFTERLLARSKARKEYLKGKMSESTGRKKRAALVEEQQIQDQAGAMTKESPKRLRVDRDEDAKENICMEKEQVPDEEDEHCSMEEDDVTMEEEQEESKEHITVEKDEVSFKIRGLAALRKKESTQDVASSGNACHEKPEVSKPVTYIFSTNGTELCSNRKTRLANLAAHINGWEDNIQRSNIPQSSKTLETNVSSLNTKSVNTKENPVAKVAEKFSEPPKSKKELATMGKEVRIPFKEEKSAKPIFKGKEKFLKTYFLVAHI</sequence>
<dbReference type="OrthoDB" id="6437390at2759"/>
<evidence type="ECO:0000313" key="4">
    <source>
        <dbReference type="Proteomes" id="UP000887116"/>
    </source>
</evidence>
<dbReference type="Pfam" id="PF16018">
    <property type="entry name" value="Anillin_N"/>
    <property type="match status" value="1"/>
</dbReference>
<feature type="region of interest" description="Disordered" evidence="1">
    <location>
        <begin position="46"/>
        <end position="106"/>
    </location>
</feature>
<name>A0A8X6LF53_TRICU</name>
<gene>
    <name evidence="3" type="primary">AVEN_112305_1</name>
    <name evidence="3" type="ORF">TNCT_253641</name>
</gene>
<keyword evidence="4" id="KW-1185">Reference proteome</keyword>
<protein>
    <submittedName>
        <fullName evidence="3">Anillin_N domain-containing protein</fullName>
    </submittedName>
</protein>
<evidence type="ECO:0000313" key="3">
    <source>
        <dbReference type="EMBL" id="GFR07525.1"/>
    </source>
</evidence>
<accession>A0A8X6LF53</accession>
<reference evidence="3" key="1">
    <citation type="submission" date="2020-07" db="EMBL/GenBank/DDBJ databases">
        <title>Multicomponent nature underlies the extraordinary mechanical properties of spider dragline silk.</title>
        <authorList>
            <person name="Kono N."/>
            <person name="Nakamura H."/>
            <person name="Mori M."/>
            <person name="Yoshida Y."/>
            <person name="Ohtoshi R."/>
            <person name="Malay A.D."/>
            <person name="Moran D.A.P."/>
            <person name="Tomita M."/>
            <person name="Numata K."/>
            <person name="Arakawa K."/>
        </authorList>
    </citation>
    <scope>NUCLEOTIDE SEQUENCE</scope>
</reference>
<feature type="compositionally biased region" description="Basic and acidic residues" evidence="1">
    <location>
        <begin position="54"/>
        <end position="78"/>
    </location>
</feature>
<dbReference type="AlphaFoldDB" id="A0A8X6LF53"/>
<feature type="compositionally biased region" description="Acidic residues" evidence="1">
    <location>
        <begin position="79"/>
        <end position="101"/>
    </location>
</feature>
<organism evidence="3 4">
    <name type="scientific">Trichonephila clavata</name>
    <name type="common">Joro spider</name>
    <name type="synonym">Nephila clavata</name>
    <dbReference type="NCBI Taxonomy" id="2740835"/>
    <lineage>
        <taxon>Eukaryota</taxon>
        <taxon>Metazoa</taxon>
        <taxon>Ecdysozoa</taxon>
        <taxon>Arthropoda</taxon>
        <taxon>Chelicerata</taxon>
        <taxon>Arachnida</taxon>
        <taxon>Araneae</taxon>
        <taxon>Araneomorphae</taxon>
        <taxon>Entelegynae</taxon>
        <taxon>Araneoidea</taxon>
        <taxon>Nephilidae</taxon>
        <taxon>Trichonephila</taxon>
    </lineage>
</organism>
<comment type="caution">
    <text evidence="3">The sequence shown here is derived from an EMBL/GenBank/DDBJ whole genome shotgun (WGS) entry which is preliminary data.</text>
</comment>
<dbReference type="EMBL" id="BMAO01036021">
    <property type="protein sequence ID" value="GFR07525.1"/>
    <property type="molecule type" value="Genomic_DNA"/>
</dbReference>
<evidence type="ECO:0000259" key="2">
    <source>
        <dbReference type="Pfam" id="PF16018"/>
    </source>
</evidence>
<feature type="domain" description="Anillin N-terminal" evidence="2">
    <location>
        <begin position="140"/>
        <end position="192"/>
    </location>
</feature>